<dbReference type="PANTHER" id="PTHR10357:SF216">
    <property type="entry name" value="MALTOOLIGOSYL TREHALOSE SYNTHASE-RELATED"/>
    <property type="match status" value="1"/>
</dbReference>
<dbReference type="InterPro" id="IPR006047">
    <property type="entry name" value="GH13_cat_dom"/>
</dbReference>
<dbReference type="Pfam" id="PF00128">
    <property type="entry name" value="Alpha-amylase"/>
    <property type="match status" value="1"/>
</dbReference>
<proteinExistence type="predicted"/>
<reference evidence="2 3" key="1">
    <citation type="submission" date="2018-04" db="EMBL/GenBank/DDBJ databases">
        <title>Chitinophaga fuyangensis sp. nov., isolated from soil in a chemical factory.</title>
        <authorList>
            <person name="Chen K."/>
        </authorList>
    </citation>
    <scope>NUCLEOTIDE SEQUENCE [LARGE SCALE GENOMIC DNA]</scope>
    <source>
        <strain evidence="2 3">LY-1</strain>
    </source>
</reference>
<dbReference type="NCBIfam" id="TIGR02401">
    <property type="entry name" value="trehalose_TreY"/>
    <property type="match status" value="1"/>
</dbReference>
<dbReference type="GO" id="GO:0005992">
    <property type="term" value="P:trehalose biosynthetic process"/>
    <property type="evidence" value="ECO:0007669"/>
    <property type="project" value="TreeGrafter"/>
</dbReference>
<dbReference type="InterPro" id="IPR017853">
    <property type="entry name" value="GH"/>
</dbReference>
<name>A0A2T7BDP3_9BACT</name>
<dbReference type="RefSeq" id="WP_108688955.1">
    <property type="nucleotide sequence ID" value="NZ_QCYK01000003.1"/>
</dbReference>
<dbReference type="Gene3D" id="1.10.150.200">
    <property type="entry name" value="Maltooligosyl trehalose synthase, domain 3"/>
    <property type="match status" value="1"/>
</dbReference>
<sequence>MMIQSPVSTYRVQLHKDFTCNDLEQLIDYLHALGINTVYASPLFSATPGSQHGYDVTDPQRINPEIGTLEQWARVRDKLQQKGMRWLQDIVPNHMAFSMDNPYLFDVLERGQRSPCYHFFDIDWEAGKLMVPFLGKPLQAAIALGEISLVLKKKGLLLQYFSQTYPLSVSSYALLTEGLLAYRDVDALEALLIHLKEVDGLPLEQWRQARDEGFATLANDEKIHKAIARFNDNKPAMQQLVEAQYYRLAHWPEAAQAINFRRFFTVNTLLAVRMEDEQVFADYHRFIKHLYDQGFINGLRIDHIDGLQDPAQYLQRLRTLFGDNCYIIAEKILEAGEVLPANWPLQGTSGYEFLSHVNWLLTNTDGAKTLVQQYRQLLPAVTSYKDAVYNNKKRILVNFMGGEWENLTAMAYDLDLVPAGVHRETFKLALAEFMICLPVYRLYPGQFPLPAADLEVVHVTVQAAREQGIASVFELNLIASWWQYDGADALRSATILRFLQRMMQFTGPLTAKGVEDTTFYQYNALLPHNEVGDSPDQLQFNTDQFHSLMQARLQQMPGALNTTSTHDTKRGEDGRLRLNLLTMHTGEWEQLVARWQATSQSVLQQVDGQPAPTANDAYFIYQSLLAGFPPEDDNTGDFADRVCQYFIKAVREGKVNSNWEQPDEAYEAACQAFIRTFLDAGQPFLHTFLPFAHKLMQEAGQFSLSQVVLKVTAPGVPDVYQGCELWDLSFVDPDNRRPVDFNIRREHLQRLQTLDSKGFEAVRPYLEAHRRHGVEKMYVLWKSLQARNASPELFATGAYQPIAVPQGYLAFTRQAPDRWALVVVSLPGARAETISLQLPPGAPATWKNVFTGQSLDTVGRLPLTVVLQDFPVAILVGSVQ</sequence>
<dbReference type="GO" id="GO:0047470">
    <property type="term" value="F:(1,4)-alpha-D-glucan 1-alpha-D-glucosylmutase activity"/>
    <property type="evidence" value="ECO:0007669"/>
    <property type="project" value="TreeGrafter"/>
</dbReference>
<dbReference type="SUPFAM" id="SSF51445">
    <property type="entry name" value="(Trans)glycosidases"/>
    <property type="match status" value="1"/>
</dbReference>
<dbReference type="CDD" id="cd11336">
    <property type="entry name" value="AmyAc_MTSase"/>
    <property type="match status" value="1"/>
</dbReference>
<dbReference type="OrthoDB" id="9811841at2"/>
<protein>
    <submittedName>
        <fullName evidence="2">Malto-oligosyltrehalose synthase</fullName>
    </submittedName>
</protein>
<keyword evidence="3" id="KW-1185">Reference proteome</keyword>
<organism evidence="2 3">
    <name type="scientific">Chitinophaga parva</name>
    <dbReference type="NCBI Taxonomy" id="2169414"/>
    <lineage>
        <taxon>Bacteria</taxon>
        <taxon>Pseudomonadati</taxon>
        <taxon>Bacteroidota</taxon>
        <taxon>Chitinophagia</taxon>
        <taxon>Chitinophagales</taxon>
        <taxon>Chitinophagaceae</taxon>
        <taxon>Chitinophaga</taxon>
    </lineage>
</organism>
<gene>
    <name evidence="2" type="primary">treY</name>
    <name evidence="2" type="ORF">DCC81_22715</name>
</gene>
<evidence type="ECO:0000313" key="2">
    <source>
        <dbReference type="EMBL" id="PUZ23211.1"/>
    </source>
</evidence>
<comment type="caution">
    <text evidence="2">The sequence shown here is derived from an EMBL/GenBank/DDBJ whole genome shotgun (WGS) entry which is preliminary data.</text>
</comment>
<dbReference type="InterPro" id="IPR012767">
    <property type="entry name" value="Trehalose_TreY"/>
</dbReference>
<dbReference type="Proteomes" id="UP000244450">
    <property type="component" value="Unassembled WGS sequence"/>
</dbReference>
<evidence type="ECO:0000259" key="1">
    <source>
        <dbReference type="SMART" id="SM00642"/>
    </source>
</evidence>
<dbReference type="PANTHER" id="PTHR10357">
    <property type="entry name" value="ALPHA-AMYLASE FAMILY MEMBER"/>
    <property type="match status" value="1"/>
</dbReference>
<dbReference type="EMBL" id="QCYK01000003">
    <property type="protein sequence ID" value="PUZ23211.1"/>
    <property type="molecule type" value="Genomic_DNA"/>
</dbReference>
<dbReference type="SMART" id="SM00642">
    <property type="entry name" value="Aamy"/>
    <property type="match status" value="1"/>
</dbReference>
<dbReference type="InterPro" id="IPR013797">
    <property type="entry name" value="Maltooligo_trehalose_synth_4"/>
</dbReference>
<accession>A0A2T7BDP3</accession>
<dbReference type="AlphaFoldDB" id="A0A2T7BDP3"/>
<dbReference type="Gene3D" id="1.10.10.470">
    <property type="entry name" value="Maltooligosyl trehalose synthase, domain 4"/>
    <property type="match status" value="1"/>
</dbReference>
<feature type="domain" description="Glycosyl hydrolase family 13 catalytic" evidence="1">
    <location>
        <begin position="13"/>
        <end position="491"/>
    </location>
</feature>
<dbReference type="Gene3D" id="3.30.1590.10">
    <property type="entry name" value="Maltooligosyl trehalose synthase, domain 2"/>
    <property type="match status" value="1"/>
</dbReference>
<dbReference type="GO" id="GO:0030980">
    <property type="term" value="P:alpha-glucan catabolic process"/>
    <property type="evidence" value="ECO:0007669"/>
    <property type="project" value="TreeGrafter"/>
</dbReference>
<dbReference type="Gene3D" id="3.20.20.80">
    <property type="entry name" value="Glycosidases"/>
    <property type="match status" value="1"/>
</dbReference>
<evidence type="ECO:0000313" key="3">
    <source>
        <dbReference type="Proteomes" id="UP000244450"/>
    </source>
</evidence>